<feature type="disulfide bond" evidence="2">
    <location>
        <begin position="285"/>
        <end position="312"/>
    </location>
</feature>
<comment type="caution">
    <text evidence="5">The sequence shown here is derived from an EMBL/GenBank/DDBJ whole genome shotgun (WGS) entry which is preliminary data.</text>
</comment>
<organism evidence="5 6">
    <name type="scientific">Polyplax serrata</name>
    <name type="common">Common mouse louse</name>
    <dbReference type="NCBI Taxonomy" id="468196"/>
    <lineage>
        <taxon>Eukaryota</taxon>
        <taxon>Metazoa</taxon>
        <taxon>Ecdysozoa</taxon>
        <taxon>Arthropoda</taxon>
        <taxon>Hexapoda</taxon>
        <taxon>Insecta</taxon>
        <taxon>Pterygota</taxon>
        <taxon>Neoptera</taxon>
        <taxon>Paraneoptera</taxon>
        <taxon>Psocodea</taxon>
        <taxon>Troctomorpha</taxon>
        <taxon>Phthiraptera</taxon>
        <taxon>Anoplura</taxon>
        <taxon>Polyplacidae</taxon>
        <taxon>Polyplax</taxon>
    </lineage>
</organism>
<gene>
    <name evidence="5" type="ORF">RUM44_008167</name>
</gene>
<protein>
    <recommendedName>
        <fullName evidence="4">CUB domain-containing protein</fullName>
    </recommendedName>
</protein>
<evidence type="ECO:0000313" key="6">
    <source>
        <dbReference type="Proteomes" id="UP001359485"/>
    </source>
</evidence>
<dbReference type="Pfam" id="PF26080">
    <property type="entry name" value="CUB_animal"/>
    <property type="match status" value="1"/>
</dbReference>
<keyword evidence="6" id="KW-1185">Reference proteome</keyword>
<evidence type="ECO:0000313" key="5">
    <source>
        <dbReference type="EMBL" id="KAK6637745.1"/>
    </source>
</evidence>
<feature type="domain" description="CUB" evidence="4">
    <location>
        <begin position="285"/>
        <end position="404"/>
    </location>
</feature>
<dbReference type="Proteomes" id="UP001359485">
    <property type="component" value="Unassembled WGS sequence"/>
</dbReference>
<dbReference type="PANTHER" id="PTHR33236">
    <property type="entry name" value="INTRAFLAGELLAR TRANSPORT PROTEIN 122 FAMILY PROTEIN-RELATED"/>
    <property type="match status" value="1"/>
</dbReference>
<dbReference type="SUPFAM" id="SSF49854">
    <property type="entry name" value="Spermadhesin, CUB domain"/>
    <property type="match status" value="1"/>
</dbReference>
<evidence type="ECO:0000256" key="2">
    <source>
        <dbReference type="PROSITE-ProRule" id="PRU00059"/>
    </source>
</evidence>
<dbReference type="Gene3D" id="2.60.120.290">
    <property type="entry name" value="Spermadhesin, CUB domain"/>
    <property type="match status" value="1"/>
</dbReference>
<dbReference type="PROSITE" id="PS01180">
    <property type="entry name" value="CUB"/>
    <property type="match status" value="1"/>
</dbReference>
<evidence type="ECO:0000259" key="4">
    <source>
        <dbReference type="PROSITE" id="PS01180"/>
    </source>
</evidence>
<proteinExistence type="predicted"/>
<sequence>MKIIILSVLITTGTVWCVSRESNSSFVSGLNSEDDALVGGNPEGEVRSDYAVVNTRSELPGKLHEVERGDKIQKIQLLDYDGPTRTIYLPSNIVLNLGSDVPSETYEKHDETLPRNNYQMSSNTIFKSDDNTSLDFKKWPDDRAKRIIDTNGAKSFGLMPALVSLYPINWMTKIRNFEGFDMSSTSEKSDNLISWFKLKPINKLNVENRIQTSVESTKPEVEHKFPTNNPLSIFTIVKFDNVACDTTEGLQGTCLHQSECEKRGGKFNNTCAREHGVCCYTEKTCGDHSSENSTYFVSQDFHKQPLNGPAVCTLTLNKMNSNVQQLRVELVDFELKDPTNGACLDDRLVITGQDNNKIIPVICGSNSGQHVYVDVDDSDGPYTLSVITSGEYLQRSFRMKILHLKPGDEMLAPKFCLQYHTGITGILEIFNYKRNSFQVTAGYFVRFLKKKKFIRVNNLNYAICIKKGKGYCTISFENFETDPFQPTFQMVNVDEEGQRLLPPKQAGAETFDCPDDYITVGGMRLCGEKLNDGRTDVDLQKNFPITDSTNGPFILHVKTDASETGRGFYLSYTQHPCLV</sequence>
<feature type="chain" id="PRO_5046694906" description="CUB domain-containing protein" evidence="3">
    <location>
        <begin position="18"/>
        <end position="579"/>
    </location>
</feature>
<comment type="caution">
    <text evidence="2">Lacks conserved residue(s) required for the propagation of feature annotation.</text>
</comment>
<accession>A0ABR1B7T1</accession>
<reference evidence="5 6" key="1">
    <citation type="submission" date="2023-09" db="EMBL/GenBank/DDBJ databases">
        <title>Genomes of two closely related lineages of the louse Polyplax serrata with different host specificities.</title>
        <authorList>
            <person name="Martinu J."/>
            <person name="Tarabai H."/>
            <person name="Stefka J."/>
            <person name="Hypsa V."/>
        </authorList>
    </citation>
    <scope>NUCLEOTIDE SEQUENCE [LARGE SCALE GENOMIC DNA]</scope>
    <source>
        <strain evidence="5">98ZLc_SE</strain>
    </source>
</reference>
<name>A0ABR1B7T1_POLSC</name>
<keyword evidence="3" id="KW-0732">Signal</keyword>
<dbReference type="InterPro" id="IPR058698">
    <property type="entry name" value="CUB_metazoa"/>
</dbReference>
<keyword evidence="1 2" id="KW-1015">Disulfide bond</keyword>
<dbReference type="EMBL" id="JAWJWF010000002">
    <property type="protein sequence ID" value="KAK6637745.1"/>
    <property type="molecule type" value="Genomic_DNA"/>
</dbReference>
<dbReference type="InterPro" id="IPR035914">
    <property type="entry name" value="Sperma_CUB_dom_sf"/>
</dbReference>
<dbReference type="InterPro" id="IPR000859">
    <property type="entry name" value="CUB_dom"/>
</dbReference>
<evidence type="ECO:0000256" key="1">
    <source>
        <dbReference type="ARBA" id="ARBA00023157"/>
    </source>
</evidence>
<feature type="signal peptide" evidence="3">
    <location>
        <begin position="1"/>
        <end position="17"/>
    </location>
</feature>
<dbReference type="PANTHER" id="PTHR33236:SF11">
    <property type="entry name" value="CUB DOMAIN-CONTAINING PROTEIN"/>
    <property type="match status" value="1"/>
</dbReference>
<evidence type="ECO:0000256" key="3">
    <source>
        <dbReference type="SAM" id="SignalP"/>
    </source>
</evidence>